<dbReference type="GO" id="GO:0016616">
    <property type="term" value="F:oxidoreductase activity, acting on the CH-OH group of donors, NAD or NADP as acceptor"/>
    <property type="evidence" value="ECO:0007669"/>
    <property type="project" value="InterPro"/>
</dbReference>
<dbReference type="CDD" id="cd05271">
    <property type="entry name" value="NDUFA9_like_SDR_a"/>
    <property type="match status" value="1"/>
</dbReference>
<dbReference type="InterPro" id="IPR051207">
    <property type="entry name" value="ComplexI_NDUFA9_subunit"/>
</dbReference>
<dbReference type="OrthoDB" id="275457at2759"/>
<dbReference type="InterPro" id="IPR002225">
    <property type="entry name" value="3Beta_OHSteriod_DH/Estase"/>
</dbReference>
<gene>
    <name evidence="2" type="ORF">CVT25_005751</name>
</gene>
<feature type="domain" description="3-beta hydroxysteroid dehydrogenase/isomerase" evidence="1">
    <location>
        <begin position="33"/>
        <end position="179"/>
    </location>
</feature>
<protein>
    <recommendedName>
        <fullName evidence="1">3-beta hydroxysteroid dehydrogenase/isomerase domain-containing protein</fullName>
    </recommendedName>
</protein>
<dbReference type="GO" id="GO:0005739">
    <property type="term" value="C:mitochondrion"/>
    <property type="evidence" value="ECO:0007669"/>
    <property type="project" value="TreeGrafter"/>
</dbReference>
<name>A0A409VLL6_PSICY</name>
<comment type="caution">
    <text evidence="2">The sequence shown here is derived from an EMBL/GenBank/DDBJ whole genome shotgun (WGS) entry which is preliminary data.</text>
</comment>
<sequence length="302" mass="32933">IITHGKSSVKVQISSRNPSKVLESLKADDNISKDCLLPAVSVDITEPSTIEPAFQDTSVVVSLVGIMHGSPQDFERIQLKGAENVARAAKDVGAKLIHFSAIGADPNSNIPYWRTKGIAEHSILNINPSSTIIRPSLVFGPEDDFFNRFARLSSILPFLPVFGGGTALFQPVYVGDLALLVANLSAVTNASLLKPFEGKVIEAGGRQTFTYKELMQIVLDVTGRKRPIISLPFAVGMLQGAILEKLPVNLFTVTRSQVEQLRFNNIVNQPLPPDHISLHDALSVFTHVPLHTVEEILPTYLR</sequence>
<reference evidence="2 3" key="1">
    <citation type="journal article" date="2018" name="Evol. Lett.">
        <title>Horizontal gene cluster transfer increased hallucinogenic mushroom diversity.</title>
        <authorList>
            <person name="Reynolds H.T."/>
            <person name="Vijayakumar V."/>
            <person name="Gluck-Thaler E."/>
            <person name="Korotkin H.B."/>
            <person name="Matheny P.B."/>
            <person name="Slot J.C."/>
        </authorList>
    </citation>
    <scope>NUCLEOTIDE SEQUENCE [LARGE SCALE GENOMIC DNA]</scope>
    <source>
        <strain evidence="2 3">2631</strain>
    </source>
</reference>
<dbReference type="Pfam" id="PF01073">
    <property type="entry name" value="3Beta_HSD"/>
    <property type="match status" value="1"/>
</dbReference>
<dbReference type="Gene3D" id="3.40.50.720">
    <property type="entry name" value="NAD(P)-binding Rossmann-like Domain"/>
    <property type="match status" value="1"/>
</dbReference>
<keyword evidence="3" id="KW-1185">Reference proteome</keyword>
<dbReference type="InterPro" id="IPR036291">
    <property type="entry name" value="NAD(P)-bd_dom_sf"/>
</dbReference>
<dbReference type="GO" id="GO:0044877">
    <property type="term" value="F:protein-containing complex binding"/>
    <property type="evidence" value="ECO:0007669"/>
    <property type="project" value="TreeGrafter"/>
</dbReference>
<dbReference type="GO" id="GO:0006694">
    <property type="term" value="P:steroid biosynthetic process"/>
    <property type="evidence" value="ECO:0007669"/>
    <property type="project" value="InterPro"/>
</dbReference>
<accession>A0A409VLL6</accession>
<proteinExistence type="predicted"/>
<dbReference type="PANTHER" id="PTHR12126:SF11">
    <property type="entry name" value="NADH DEHYDROGENASE [UBIQUINONE] 1 ALPHA SUBCOMPLEX SUBUNIT 9, MITOCHONDRIAL"/>
    <property type="match status" value="1"/>
</dbReference>
<dbReference type="InParanoid" id="A0A409VLL6"/>
<evidence type="ECO:0000313" key="2">
    <source>
        <dbReference type="EMBL" id="PPQ67150.1"/>
    </source>
</evidence>
<dbReference type="SUPFAM" id="SSF51735">
    <property type="entry name" value="NAD(P)-binding Rossmann-fold domains"/>
    <property type="match status" value="1"/>
</dbReference>
<feature type="non-terminal residue" evidence="2">
    <location>
        <position position="1"/>
    </location>
</feature>
<organism evidence="2 3">
    <name type="scientific">Psilocybe cyanescens</name>
    <dbReference type="NCBI Taxonomy" id="93625"/>
    <lineage>
        <taxon>Eukaryota</taxon>
        <taxon>Fungi</taxon>
        <taxon>Dikarya</taxon>
        <taxon>Basidiomycota</taxon>
        <taxon>Agaricomycotina</taxon>
        <taxon>Agaricomycetes</taxon>
        <taxon>Agaricomycetidae</taxon>
        <taxon>Agaricales</taxon>
        <taxon>Agaricineae</taxon>
        <taxon>Strophariaceae</taxon>
        <taxon>Psilocybe</taxon>
    </lineage>
</organism>
<evidence type="ECO:0000313" key="3">
    <source>
        <dbReference type="Proteomes" id="UP000283269"/>
    </source>
</evidence>
<dbReference type="STRING" id="93625.A0A409VLL6"/>
<dbReference type="AlphaFoldDB" id="A0A409VLL6"/>
<dbReference type="PANTHER" id="PTHR12126">
    <property type="entry name" value="NADH-UBIQUINONE OXIDOREDUCTASE 39 KDA SUBUNIT-RELATED"/>
    <property type="match status" value="1"/>
</dbReference>
<dbReference type="EMBL" id="NHYD01003976">
    <property type="protein sequence ID" value="PPQ67150.1"/>
    <property type="molecule type" value="Genomic_DNA"/>
</dbReference>
<evidence type="ECO:0000259" key="1">
    <source>
        <dbReference type="Pfam" id="PF01073"/>
    </source>
</evidence>
<dbReference type="Proteomes" id="UP000283269">
    <property type="component" value="Unassembled WGS sequence"/>
</dbReference>